<dbReference type="InParanoid" id="C2KZL6"/>
<dbReference type="Gene3D" id="3.40.630.30">
    <property type="match status" value="1"/>
</dbReference>
<dbReference type="PROSITE" id="PS51186">
    <property type="entry name" value="GNAT"/>
    <property type="match status" value="1"/>
</dbReference>
<dbReference type="InterPro" id="IPR051531">
    <property type="entry name" value="N-acetyltransferase"/>
</dbReference>
<dbReference type="GO" id="GO:0016747">
    <property type="term" value="F:acyltransferase activity, transferring groups other than amino-acyl groups"/>
    <property type="evidence" value="ECO:0007669"/>
    <property type="project" value="InterPro"/>
</dbReference>
<organism evidence="2 3">
    <name type="scientific">Oribacterium sinus F0268</name>
    <dbReference type="NCBI Taxonomy" id="585501"/>
    <lineage>
        <taxon>Bacteria</taxon>
        <taxon>Bacillati</taxon>
        <taxon>Bacillota</taxon>
        <taxon>Clostridia</taxon>
        <taxon>Lachnospirales</taxon>
        <taxon>Lachnospiraceae</taxon>
        <taxon>Oribacterium</taxon>
    </lineage>
</organism>
<dbReference type="STRING" id="585501.HMPREF6123_1935"/>
<dbReference type="EMBL" id="ACKX01000190">
    <property type="protein sequence ID" value="EEJ50784.1"/>
    <property type="molecule type" value="Genomic_DNA"/>
</dbReference>
<dbReference type="SUPFAM" id="SSF55729">
    <property type="entry name" value="Acyl-CoA N-acyltransferases (Nat)"/>
    <property type="match status" value="1"/>
</dbReference>
<comment type="caution">
    <text evidence="2">The sequence shown here is derived from an EMBL/GenBank/DDBJ whole genome shotgun (WGS) entry which is preliminary data.</text>
</comment>
<dbReference type="PANTHER" id="PTHR43792">
    <property type="entry name" value="GNAT FAMILY, PUTATIVE (AFU_ORTHOLOGUE AFUA_3G00765)-RELATED-RELATED"/>
    <property type="match status" value="1"/>
</dbReference>
<dbReference type="Proteomes" id="UP000004121">
    <property type="component" value="Unassembled WGS sequence"/>
</dbReference>
<dbReference type="InterPro" id="IPR016181">
    <property type="entry name" value="Acyl_CoA_acyltransferase"/>
</dbReference>
<feature type="domain" description="N-acetyltransferase" evidence="1">
    <location>
        <begin position="104"/>
        <end position="252"/>
    </location>
</feature>
<evidence type="ECO:0000313" key="2">
    <source>
        <dbReference type="EMBL" id="EEJ50784.1"/>
    </source>
</evidence>
<accession>C2KZL6</accession>
<proteinExistence type="predicted"/>
<gene>
    <name evidence="2" type="ORF">HMPREF6123_1935</name>
</gene>
<evidence type="ECO:0000259" key="1">
    <source>
        <dbReference type="PROSITE" id="PS51186"/>
    </source>
</evidence>
<dbReference type="InterPro" id="IPR000182">
    <property type="entry name" value="GNAT_dom"/>
</dbReference>
<dbReference type="AlphaFoldDB" id="C2KZL6"/>
<protein>
    <submittedName>
        <fullName evidence="2">Acetyltransferase, GNAT family</fullName>
    </submittedName>
</protein>
<evidence type="ECO:0000313" key="3">
    <source>
        <dbReference type="Proteomes" id="UP000004121"/>
    </source>
</evidence>
<sequence length="286" mass="33182">MENYRAWDGDLQRGVAMKVLKEDRNIHLKEQMLFSEILEGLKEIEKIEQGDKKEGAAERFCSLFSALEEELHFAEEEVLEERNPPFDESILPKEGELLAEGESLCLLGIAEEDREGYMEVEYDASFFKAAFSDQRFLKNLWNSFHYRNRAYYSIFSFNGLFLGYCGIRNLQSSPWELCISLKKQYQGRGIGTESLRLLMKALKRRTGESVYRGRVDADNEASIGMMRKLGAKPNGISESFLHGERLMRYQRQSKYLIDERLKELAEEFAVPAEELLGHLLEFRIEA</sequence>
<dbReference type="HOGENOM" id="CLU_1021974_0_0_9"/>
<name>C2KZL6_9FIRM</name>
<reference evidence="2 3" key="1">
    <citation type="submission" date="2009-04" db="EMBL/GenBank/DDBJ databases">
        <authorList>
            <person name="Qin X."/>
            <person name="Bachman B."/>
            <person name="Battles P."/>
            <person name="Bell A."/>
            <person name="Bess C."/>
            <person name="Bickham C."/>
            <person name="Chaboub L."/>
            <person name="Chen D."/>
            <person name="Coyle M."/>
            <person name="Deiros D.R."/>
            <person name="Dinh H."/>
            <person name="Forbes L."/>
            <person name="Fowler G."/>
            <person name="Francisco L."/>
            <person name="Fu Q."/>
            <person name="Gubbala S."/>
            <person name="Hale W."/>
            <person name="Han Y."/>
            <person name="Hemphill L."/>
            <person name="Highlander S.K."/>
            <person name="Hirani K."/>
            <person name="Hogues M."/>
            <person name="Jackson L."/>
            <person name="Jakkamsetti A."/>
            <person name="Javaid M."/>
            <person name="Jiang H."/>
            <person name="Korchina V."/>
            <person name="Kovar C."/>
            <person name="Lara F."/>
            <person name="Lee S."/>
            <person name="Mata R."/>
            <person name="Mathew T."/>
            <person name="Moen C."/>
            <person name="Morales K."/>
            <person name="Munidasa M."/>
            <person name="Nazareth L."/>
            <person name="Ngo R."/>
            <person name="Nguyen L."/>
            <person name="Okwuonu G."/>
            <person name="Ongeri F."/>
            <person name="Patil S."/>
            <person name="Petrosino J."/>
            <person name="Pham C."/>
            <person name="Pham P."/>
            <person name="Pu L.-L."/>
            <person name="Puazo M."/>
            <person name="Raj R."/>
            <person name="Reid J."/>
            <person name="Rouhana J."/>
            <person name="Saada N."/>
            <person name="Shang Y."/>
            <person name="Simmons D."/>
            <person name="Thornton R."/>
            <person name="Warren J."/>
            <person name="Weissenberger G."/>
            <person name="Zhang J."/>
            <person name="Zhang L."/>
            <person name="Zhou C."/>
            <person name="Zhu D."/>
            <person name="Muzny D."/>
            <person name="Worley K."/>
            <person name="Gibbs R."/>
        </authorList>
    </citation>
    <scope>NUCLEOTIDE SEQUENCE [LARGE SCALE GENOMIC DNA]</scope>
    <source>
        <strain evidence="2 3">F0268</strain>
    </source>
</reference>
<dbReference type="eggNOG" id="ENOG5030GSP">
    <property type="taxonomic scope" value="Bacteria"/>
</dbReference>
<keyword evidence="3" id="KW-1185">Reference proteome</keyword>
<dbReference type="Pfam" id="PF13302">
    <property type="entry name" value="Acetyltransf_3"/>
    <property type="match status" value="1"/>
</dbReference>
<keyword evidence="2" id="KW-0808">Transferase</keyword>